<dbReference type="SMART" id="SM00397">
    <property type="entry name" value="t_SNARE"/>
    <property type="match status" value="1"/>
</dbReference>
<dbReference type="Gene3D" id="1.20.5.110">
    <property type="match status" value="1"/>
</dbReference>
<dbReference type="GO" id="GO:0048278">
    <property type="term" value="P:vesicle docking"/>
    <property type="evidence" value="ECO:0007669"/>
    <property type="project" value="TreeGrafter"/>
</dbReference>
<organism evidence="9 10">
    <name type="scientific">Dioscorea cayennensis subsp. rotundata</name>
    <name type="common">White Guinea yam</name>
    <name type="synonym">Dioscorea rotundata</name>
    <dbReference type="NCBI Taxonomy" id="55577"/>
    <lineage>
        <taxon>Eukaryota</taxon>
        <taxon>Viridiplantae</taxon>
        <taxon>Streptophyta</taxon>
        <taxon>Embryophyta</taxon>
        <taxon>Tracheophyta</taxon>
        <taxon>Spermatophyta</taxon>
        <taxon>Magnoliopsida</taxon>
        <taxon>Liliopsida</taxon>
        <taxon>Dioscoreales</taxon>
        <taxon>Dioscoreaceae</taxon>
        <taxon>Dioscorea</taxon>
    </lineage>
</organism>
<sequence length="306" mass="35144">MNDLLKDSFVMSIDETSIERNIVELGTQSPILKPDYGMENFFKQVKEVENLMQKLSKQLQRLQEANEESKTVTQASTMKAIKQRMEKDVDNGLKVARCIKAKLEDIDKDNLINRQKIGCEKGSGVDRCRMATTAFLKKRLKDRMNDFQNLRENIQNEYRNVIERRVFTVTGQQPSEEMIDNLIANGNSEKIFQKAIQEMGRGQVMDTLKEIQERHDAVRDIEKKLLDLHQVFMDMAVLVETQGEMLDNIEIQVINAKNHILSGNEALHTAKKLQKSSRKCLVISVLILTIIAIIIGLSVLKPWTRN</sequence>
<dbReference type="RefSeq" id="XP_039119802.1">
    <property type="nucleotide sequence ID" value="XM_039263868.1"/>
</dbReference>
<dbReference type="GO" id="GO:0006887">
    <property type="term" value="P:exocytosis"/>
    <property type="evidence" value="ECO:0007669"/>
    <property type="project" value="TreeGrafter"/>
</dbReference>
<feature type="coiled-coil region" evidence="6">
    <location>
        <begin position="38"/>
        <end position="75"/>
    </location>
</feature>
<gene>
    <name evidence="10" type="primary">LOC120256098</name>
</gene>
<comment type="subcellular location">
    <subcellularLocation>
        <location evidence="1">Cell membrane</location>
        <topology evidence="1">Single-pass type IV membrane protein</topology>
    </subcellularLocation>
</comment>
<dbReference type="Pfam" id="PF00804">
    <property type="entry name" value="Syntaxin"/>
    <property type="match status" value="1"/>
</dbReference>
<dbReference type="AlphaFoldDB" id="A0AB40AYA0"/>
<dbReference type="SMART" id="SM00503">
    <property type="entry name" value="SynN"/>
    <property type="match status" value="1"/>
</dbReference>
<evidence type="ECO:0000313" key="9">
    <source>
        <dbReference type="Proteomes" id="UP001515500"/>
    </source>
</evidence>
<keyword evidence="7" id="KW-0812">Transmembrane</keyword>
<dbReference type="FunFam" id="1.20.5.110:FF:000008">
    <property type="entry name" value="Syntaxin 132"/>
    <property type="match status" value="1"/>
</dbReference>
<evidence type="ECO:0000256" key="6">
    <source>
        <dbReference type="SAM" id="Coils"/>
    </source>
</evidence>
<dbReference type="GO" id="GO:0006886">
    <property type="term" value="P:intracellular protein transport"/>
    <property type="evidence" value="ECO:0007669"/>
    <property type="project" value="InterPro"/>
</dbReference>
<dbReference type="GO" id="GO:0005886">
    <property type="term" value="C:plasma membrane"/>
    <property type="evidence" value="ECO:0007669"/>
    <property type="project" value="UniProtKB-SubCell"/>
</dbReference>
<keyword evidence="9" id="KW-1185">Reference proteome</keyword>
<keyword evidence="3" id="KW-0813">Transport</keyword>
<dbReference type="PROSITE" id="PS00914">
    <property type="entry name" value="SYNTAXIN"/>
    <property type="match status" value="1"/>
</dbReference>
<dbReference type="InterPro" id="IPR006011">
    <property type="entry name" value="Syntaxin_N"/>
</dbReference>
<evidence type="ECO:0000259" key="8">
    <source>
        <dbReference type="PROSITE" id="PS50192"/>
    </source>
</evidence>
<evidence type="ECO:0000313" key="10">
    <source>
        <dbReference type="RefSeq" id="XP_039119802.1"/>
    </source>
</evidence>
<proteinExistence type="inferred from homology"/>
<dbReference type="InterPro" id="IPR000727">
    <property type="entry name" value="T_SNARE_dom"/>
</dbReference>
<evidence type="ECO:0000256" key="7">
    <source>
        <dbReference type="SAM" id="Phobius"/>
    </source>
</evidence>
<evidence type="ECO:0000256" key="1">
    <source>
        <dbReference type="ARBA" id="ARBA00004521"/>
    </source>
</evidence>
<dbReference type="InterPro" id="IPR010989">
    <property type="entry name" value="SNARE"/>
</dbReference>
<reference evidence="10" key="1">
    <citation type="submission" date="2025-08" db="UniProtKB">
        <authorList>
            <consortium name="RefSeq"/>
        </authorList>
    </citation>
    <scope>IDENTIFICATION</scope>
</reference>
<evidence type="ECO:0000256" key="5">
    <source>
        <dbReference type="RuleBase" id="RU003858"/>
    </source>
</evidence>
<keyword evidence="4" id="KW-0653">Protein transport</keyword>
<dbReference type="PROSITE" id="PS50192">
    <property type="entry name" value="T_SNARE"/>
    <property type="match status" value="1"/>
</dbReference>
<dbReference type="Pfam" id="PF05739">
    <property type="entry name" value="SNARE"/>
    <property type="match status" value="1"/>
</dbReference>
<dbReference type="GO" id="GO:0012505">
    <property type="term" value="C:endomembrane system"/>
    <property type="evidence" value="ECO:0007669"/>
    <property type="project" value="TreeGrafter"/>
</dbReference>
<keyword evidence="6" id="KW-0175">Coiled coil</keyword>
<dbReference type="GO" id="GO:0005484">
    <property type="term" value="F:SNAP receptor activity"/>
    <property type="evidence" value="ECO:0007669"/>
    <property type="project" value="InterPro"/>
</dbReference>
<name>A0AB40AYA0_DIOCR</name>
<keyword evidence="7" id="KW-1133">Transmembrane helix</keyword>
<dbReference type="CDD" id="cd15848">
    <property type="entry name" value="SNARE_syntaxin1-like"/>
    <property type="match status" value="1"/>
</dbReference>
<dbReference type="SUPFAM" id="SSF47661">
    <property type="entry name" value="t-snare proteins"/>
    <property type="match status" value="1"/>
</dbReference>
<dbReference type="InterPro" id="IPR045242">
    <property type="entry name" value="Syntaxin"/>
</dbReference>
<keyword evidence="7" id="KW-0472">Membrane</keyword>
<dbReference type="Gene3D" id="1.20.58.70">
    <property type="match status" value="1"/>
</dbReference>
<evidence type="ECO:0000256" key="3">
    <source>
        <dbReference type="ARBA" id="ARBA00022448"/>
    </source>
</evidence>
<dbReference type="CDD" id="cd00179">
    <property type="entry name" value="SynN"/>
    <property type="match status" value="1"/>
</dbReference>
<feature type="domain" description="T-SNARE coiled-coil homology" evidence="8">
    <location>
        <begin position="208"/>
        <end position="270"/>
    </location>
</feature>
<dbReference type="Proteomes" id="UP001515500">
    <property type="component" value="Unplaced"/>
</dbReference>
<dbReference type="GO" id="GO:0031201">
    <property type="term" value="C:SNARE complex"/>
    <property type="evidence" value="ECO:0007669"/>
    <property type="project" value="TreeGrafter"/>
</dbReference>
<protein>
    <submittedName>
        <fullName evidence="10">Syntaxin-132-like</fullName>
    </submittedName>
</protein>
<dbReference type="PANTHER" id="PTHR19957:SF419">
    <property type="entry name" value="OS06G0168500 PROTEIN"/>
    <property type="match status" value="1"/>
</dbReference>
<dbReference type="GO" id="GO:0006906">
    <property type="term" value="P:vesicle fusion"/>
    <property type="evidence" value="ECO:0007669"/>
    <property type="project" value="TreeGrafter"/>
</dbReference>
<dbReference type="PANTHER" id="PTHR19957">
    <property type="entry name" value="SYNTAXIN"/>
    <property type="match status" value="1"/>
</dbReference>
<dbReference type="GO" id="GO:0000149">
    <property type="term" value="F:SNARE binding"/>
    <property type="evidence" value="ECO:0007669"/>
    <property type="project" value="TreeGrafter"/>
</dbReference>
<evidence type="ECO:0000256" key="2">
    <source>
        <dbReference type="ARBA" id="ARBA00009063"/>
    </source>
</evidence>
<dbReference type="InterPro" id="IPR006012">
    <property type="entry name" value="Syntaxin/epimorphin_CS"/>
</dbReference>
<accession>A0AB40AYA0</accession>
<feature type="transmembrane region" description="Helical" evidence="7">
    <location>
        <begin position="280"/>
        <end position="300"/>
    </location>
</feature>
<dbReference type="GeneID" id="120256098"/>
<comment type="similarity">
    <text evidence="2 5">Belongs to the syntaxin family.</text>
</comment>
<feature type="coiled-coil region" evidence="6">
    <location>
        <begin position="137"/>
        <end position="164"/>
    </location>
</feature>
<evidence type="ECO:0000256" key="4">
    <source>
        <dbReference type="ARBA" id="ARBA00022927"/>
    </source>
</evidence>